<dbReference type="RefSeq" id="XP_037159678.1">
    <property type="nucleotide sequence ID" value="XM_037313406.1"/>
</dbReference>
<keyword evidence="2" id="KW-0732">Signal</keyword>
<dbReference type="Proteomes" id="UP000578531">
    <property type="component" value="Unassembled WGS sequence"/>
</dbReference>
<keyword evidence="1" id="KW-1133">Transmembrane helix</keyword>
<name>A0A8H6KZ17_9LECA</name>
<keyword evidence="1" id="KW-0812">Transmembrane</keyword>
<feature type="signal peptide" evidence="2">
    <location>
        <begin position="1"/>
        <end position="22"/>
    </location>
</feature>
<sequence>MASFRALLVVISVLTFTFHSFGQTIVVISDSPVTGTAAANPATTSIFGGTLIISQDDTEDTTFLTLDANLIAKVAEANSNITEIQEALGYGYGNALSKKFITLPVLAITGMIACVAVLLAENDHVISYTNGISEVEPIRLGLSTSDTNALAAAGPDPGILVVSQVGSGTLKCRKQQSLLQVETTAQMILPATTPAAMYELLPFSVQKGENTPCVNANVEVAGNVNALAIGASLFSAMMAMSNAPTATPSATNNAPICTFVISYRQKVTETILIHRTDPRAQSTVARTRVASVLKVPASSLLSLPPTFREPRRQIAHIPRSRQRTIVRHQRRRQALRFRLLQLALQQPRRLLLDR</sequence>
<evidence type="ECO:0000313" key="3">
    <source>
        <dbReference type="EMBL" id="KAF6229486.1"/>
    </source>
</evidence>
<evidence type="ECO:0000256" key="1">
    <source>
        <dbReference type="SAM" id="Phobius"/>
    </source>
</evidence>
<accession>A0A8H6KZ17</accession>
<dbReference type="GeneID" id="59293168"/>
<gene>
    <name evidence="3" type="ORF">HO173_011526</name>
</gene>
<keyword evidence="4" id="KW-1185">Reference proteome</keyword>
<comment type="caution">
    <text evidence="3">The sequence shown here is derived from an EMBL/GenBank/DDBJ whole genome shotgun (WGS) entry which is preliminary data.</text>
</comment>
<dbReference type="OrthoDB" id="5478279at2759"/>
<keyword evidence="1" id="KW-0472">Membrane</keyword>
<organism evidence="3 4">
    <name type="scientific">Letharia columbiana</name>
    <dbReference type="NCBI Taxonomy" id="112416"/>
    <lineage>
        <taxon>Eukaryota</taxon>
        <taxon>Fungi</taxon>
        <taxon>Dikarya</taxon>
        <taxon>Ascomycota</taxon>
        <taxon>Pezizomycotina</taxon>
        <taxon>Lecanoromycetes</taxon>
        <taxon>OSLEUM clade</taxon>
        <taxon>Lecanoromycetidae</taxon>
        <taxon>Lecanorales</taxon>
        <taxon>Lecanorineae</taxon>
        <taxon>Parmeliaceae</taxon>
        <taxon>Letharia</taxon>
    </lineage>
</organism>
<protein>
    <submittedName>
        <fullName evidence="3">Uncharacterized protein</fullName>
    </submittedName>
</protein>
<feature type="chain" id="PRO_5034214331" evidence="2">
    <location>
        <begin position="23"/>
        <end position="354"/>
    </location>
</feature>
<dbReference type="AlphaFoldDB" id="A0A8H6KZ17"/>
<evidence type="ECO:0000313" key="4">
    <source>
        <dbReference type="Proteomes" id="UP000578531"/>
    </source>
</evidence>
<dbReference type="EMBL" id="JACCJC010000072">
    <property type="protein sequence ID" value="KAF6229486.1"/>
    <property type="molecule type" value="Genomic_DNA"/>
</dbReference>
<proteinExistence type="predicted"/>
<evidence type="ECO:0000256" key="2">
    <source>
        <dbReference type="SAM" id="SignalP"/>
    </source>
</evidence>
<reference evidence="3 4" key="1">
    <citation type="journal article" date="2020" name="Genomics">
        <title>Complete, high-quality genomes from long-read metagenomic sequencing of two wolf lichen thalli reveals enigmatic genome architecture.</title>
        <authorList>
            <person name="McKenzie S.K."/>
            <person name="Walston R.F."/>
            <person name="Allen J.L."/>
        </authorList>
    </citation>
    <scope>NUCLEOTIDE SEQUENCE [LARGE SCALE GENOMIC DNA]</scope>
    <source>
        <strain evidence="3">WasteWater2</strain>
    </source>
</reference>
<feature type="transmembrane region" description="Helical" evidence="1">
    <location>
        <begin position="100"/>
        <end position="120"/>
    </location>
</feature>